<name>A0ABQ1UTD9_9FLAO</name>
<sequence length="124" mass="14510">MQTEGERLRYYIESKEVNLRQFCIENDILYTSLHPILTNSRSLGMNILKKIMQVYPNLNINWVLTGMGDMEIAEDENNVLRDPNSVYQNSDPGYVAFLKYFDKEATTDKIIALIEKKLEDKKKK</sequence>
<gene>
    <name evidence="1" type="ORF">GCM10011518_38860</name>
</gene>
<dbReference type="EMBL" id="BMKP01000011">
    <property type="protein sequence ID" value="GGF25740.1"/>
    <property type="molecule type" value="Genomic_DNA"/>
</dbReference>
<dbReference type="RefSeq" id="WP_163396101.1">
    <property type="nucleotide sequence ID" value="NZ_BMKP01000011.1"/>
</dbReference>
<evidence type="ECO:0000313" key="2">
    <source>
        <dbReference type="Proteomes" id="UP000655016"/>
    </source>
</evidence>
<evidence type="ECO:0008006" key="3">
    <source>
        <dbReference type="Google" id="ProtNLM"/>
    </source>
</evidence>
<comment type="caution">
    <text evidence="1">The sequence shown here is derived from an EMBL/GenBank/DDBJ whole genome shotgun (WGS) entry which is preliminary data.</text>
</comment>
<reference evidence="2" key="1">
    <citation type="journal article" date="2019" name="Int. J. Syst. Evol. Microbiol.">
        <title>The Global Catalogue of Microorganisms (GCM) 10K type strain sequencing project: providing services to taxonomists for standard genome sequencing and annotation.</title>
        <authorList>
            <consortium name="The Broad Institute Genomics Platform"/>
            <consortium name="The Broad Institute Genome Sequencing Center for Infectious Disease"/>
            <person name="Wu L."/>
            <person name="Ma J."/>
        </authorList>
    </citation>
    <scope>NUCLEOTIDE SEQUENCE [LARGE SCALE GENOMIC DNA]</scope>
    <source>
        <strain evidence="2">CGMCC 1.16060</strain>
    </source>
</reference>
<keyword evidence="2" id="KW-1185">Reference proteome</keyword>
<accession>A0ABQ1UTD9</accession>
<protein>
    <recommendedName>
        <fullName evidence="3">Transcriptional regulator</fullName>
    </recommendedName>
</protein>
<dbReference type="Proteomes" id="UP000655016">
    <property type="component" value="Unassembled WGS sequence"/>
</dbReference>
<evidence type="ECO:0000313" key="1">
    <source>
        <dbReference type="EMBL" id="GGF25740.1"/>
    </source>
</evidence>
<organism evidence="1 2">
    <name type="scientific">Flavobacterium limi</name>
    <dbReference type="NCBI Taxonomy" id="2045105"/>
    <lineage>
        <taxon>Bacteria</taxon>
        <taxon>Pseudomonadati</taxon>
        <taxon>Bacteroidota</taxon>
        <taxon>Flavobacteriia</taxon>
        <taxon>Flavobacteriales</taxon>
        <taxon>Flavobacteriaceae</taxon>
        <taxon>Flavobacterium</taxon>
    </lineage>
</organism>
<proteinExistence type="predicted"/>